<dbReference type="EMBL" id="FRAG01000039">
    <property type="protein sequence ID" value="SHK24202.1"/>
    <property type="molecule type" value="Genomic_DNA"/>
</dbReference>
<organism evidence="8 9">
    <name type="scientific">Paramaledivibacter caminithermalis (strain DSM 15212 / CIP 107654 / DViRD3)</name>
    <name type="common">Clostridium caminithermale</name>
    <dbReference type="NCBI Taxonomy" id="1121301"/>
    <lineage>
        <taxon>Bacteria</taxon>
        <taxon>Bacillati</taxon>
        <taxon>Bacillota</taxon>
        <taxon>Clostridia</taxon>
        <taxon>Peptostreptococcales</taxon>
        <taxon>Caminicellaceae</taxon>
        <taxon>Paramaledivibacter</taxon>
    </lineage>
</organism>
<keyword evidence="3" id="KW-0004">4Fe-4S</keyword>
<evidence type="ECO:0000313" key="9">
    <source>
        <dbReference type="Proteomes" id="UP000184465"/>
    </source>
</evidence>
<evidence type="ECO:0000256" key="3">
    <source>
        <dbReference type="ARBA" id="ARBA00022485"/>
    </source>
</evidence>
<evidence type="ECO:0000256" key="6">
    <source>
        <dbReference type="ARBA" id="ARBA00023014"/>
    </source>
</evidence>
<dbReference type="GO" id="GO:0009055">
    <property type="term" value="F:electron transfer activity"/>
    <property type="evidence" value="ECO:0007669"/>
    <property type="project" value="InterPro"/>
</dbReference>
<proteinExistence type="inferred from homology"/>
<comment type="similarity">
    <text evidence="2">Belongs to the AOR/FOR family.</text>
</comment>
<gene>
    <name evidence="8" type="ORF">SAMN02745912_02744</name>
</gene>
<dbReference type="GO" id="GO:0046872">
    <property type="term" value="F:metal ion binding"/>
    <property type="evidence" value="ECO:0007669"/>
    <property type="project" value="UniProtKB-KW"/>
</dbReference>
<dbReference type="InterPro" id="IPR013984">
    <property type="entry name" value="Ald_Fedxn_OxRdtase_dom2"/>
</dbReference>
<dbReference type="SUPFAM" id="SSF48310">
    <property type="entry name" value="Aldehyde ferredoxin oxidoreductase, C-terminal domains"/>
    <property type="match status" value="1"/>
</dbReference>
<dbReference type="Gene3D" id="3.60.9.10">
    <property type="entry name" value="Aldehyde ferredoxin oxidoreductase, N-terminal domain"/>
    <property type="match status" value="1"/>
</dbReference>
<comment type="cofactor">
    <cofactor evidence="1">
        <name>[4Fe-4S] cluster</name>
        <dbReference type="ChEBI" id="CHEBI:49883"/>
    </cofactor>
</comment>
<protein>
    <submittedName>
        <fullName evidence="8">Aldehyde:ferredoxin oxidoreductase</fullName>
    </submittedName>
</protein>
<keyword evidence="5" id="KW-0408">Iron</keyword>
<dbReference type="Pfam" id="PF01314">
    <property type="entry name" value="AFOR_C"/>
    <property type="match status" value="1"/>
</dbReference>
<dbReference type="PANTHER" id="PTHR30038">
    <property type="entry name" value="ALDEHYDE FERREDOXIN OXIDOREDUCTASE"/>
    <property type="match status" value="1"/>
</dbReference>
<name>A0A1M6QVB3_PARC5</name>
<dbReference type="Pfam" id="PF02730">
    <property type="entry name" value="AFOR_N"/>
    <property type="match status" value="1"/>
</dbReference>
<dbReference type="OrthoDB" id="9763894at2"/>
<dbReference type="RefSeq" id="WP_084112040.1">
    <property type="nucleotide sequence ID" value="NZ_FRAG01000039.1"/>
</dbReference>
<dbReference type="InterPro" id="IPR001203">
    <property type="entry name" value="OxRdtase_Ald_Fedxn_C"/>
</dbReference>
<evidence type="ECO:0000256" key="2">
    <source>
        <dbReference type="ARBA" id="ARBA00011032"/>
    </source>
</evidence>
<accession>A0A1M6QVB3</accession>
<evidence type="ECO:0000313" key="8">
    <source>
        <dbReference type="EMBL" id="SHK24202.1"/>
    </source>
</evidence>
<sequence>MSTKYGGYAGKVLLIDLTTKEIDEYPWSDEDRELFLGGKIMAAKILYDNVPTHIKPFSPENIIAITTGPLTGTGAPSSSRFNISSLSPLTGLLASSNCGGDFGLYLKKAGYDALLIKGKSKYKVWIEIVEENITFHDADGLWGKDTIEVQEMLPERTGKIVIGPAGENLVKYAGVFSGERTAGRAGIGAIMGYKNLKAVVVKGNKNIEPKNDIKPYYKKWIEDLRKHPITGKQLPKLGTAGLVSIMNFKKVLATRNFKYGQYKDFERISGEELALKHLIKNIGCITCPIRCGRQVELDGKKVKGPELETLGLLGANIENKSIEKILRWNYELDKLGMDTISAAGTIAFAMELNEKGYWSNGLEFGKNHNLSNVFSDIAYRRGIGNELAEGVKHLSEKYGGKEFAIHSKGMELSAYEPRGAVGQGLGYAVANRGGCHLNSGYLVLFEALSLSIDPYTVRSKAELGIMLQNIFEVVSATGSCIFTLYSLIPAFLINKPNSKLAMLVNKIITFPGAGKLINIINRSYEGVIPINIPMIPHIKAISLATGMKMNFGKFKAIGERGFNLERIFNIRRGLTSEDDSLPKRLTEEPQDLKNPKSRVPLNELKRKYYISRGWNLDGIPKEKTLRSLRIGRN</sequence>
<dbReference type="GO" id="GO:0016625">
    <property type="term" value="F:oxidoreductase activity, acting on the aldehyde or oxo group of donors, iron-sulfur protein as acceptor"/>
    <property type="evidence" value="ECO:0007669"/>
    <property type="project" value="InterPro"/>
</dbReference>
<dbReference type="SUPFAM" id="SSF56228">
    <property type="entry name" value="Aldehyde ferredoxin oxidoreductase, N-terminal domain"/>
    <property type="match status" value="1"/>
</dbReference>
<dbReference type="SMART" id="SM00790">
    <property type="entry name" value="AFOR_N"/>
    <property type="match status" value="1"/>
</dbReference>
<dbReference type="InterPro" id="IPR036021">
    <property type="entry name" value="Tungsten_al_ferr_oxy-like_C"/>
</dbReference>
<dbReference type="PANTHER" id="PTHR30038:SF0">
    <property type="entry name" value="TUNGSTEN-CONTAINING ALDEHYDE FERREDOXIN OXIDOREDUCTASE"/>
    <property type="match status" value="1"/>
</dbReference>
<dbReference type="Gene3D" id="1.10.569.10">
    <property type="entry name" value="Aldehyde Ferredoxin Oxidoreductase Protein, subunit A, domain 2"/>
    <property type="match status" value="1"/>
</dbReference>
<dbReference type="InterPro" id="IPR013983">
    <property type="entry name" value="Ald_Fedxn_OxRdtase_N"/>
</dbReference>
<evidence type="ECO:0000256" key="4">
    <source>
        <dbReference type="ARBA" id="ARBA00022723"/>
    </source>
</evidence>
<dbReference type="InterPro" id="IPR036503">
    <property type="entry name" value="Ald_Fedxn_OxRdtase_N_sf"/>
</dbReference>
<evidence type="ECO:0000256" key="1">
    <source>
        <dbReference type="ARBA" id="ARBA00001966"/>
    </source>
</evidence>
<dbReference type="STRING" id="1121301.SAMN02745912_02744"/>
<dbReference type="AlphaFoldDB" id="A0A1M6QVB3"/>
<keyword evidence="4" id="KW-0479">Metal-binding</keyword>
<evidence type="ECO:0000256" key="5">
    <source>
        <dbReference type="ARBA" id="ARBA00023004"/>
    </source>
</evidence>
<dbReference type="Proteomes" id="UP000184465">
    <property type="component" value="Unassembled WGS sequence"/>
</dbReference>
<keyword evidence="6" id="KW-0411">Iron-sulfur</keyword>
<reference evidence="8 9" key="1">
    <citation type="submission" date="2016-11" db="EMBL/GenBank/DDBJ databases">
        <authorList>
            <person name="Jaros S."/>
            <person name="Januszkiewicz K."/>
            <person name="Wedrychowicz H."/>
        </authorList>
    </citation>
    <scope>NUCLEOTIDE SEQUENCE [LARGE SCALE GENOMIC DNA]</scope>
    <source>
        <strain evidence="8 9">DSM 15212</strain>
    </source>
</reference>
<dbReference type="InterPro" id="IPR051919">
    <property type="entry name" value="W-dependent_AOR"/>
</dbReference>
<feature type="domain" description="Aldehyde ferredoxin oxidoreductase N-terminal" evidence="7">
    <location>
        <begin position="8"/>
        <end position="205"/>
    </location>
</feature>
<keyword evidence="9" id="KW-1185">Reference proteome</keyword>
<evidence type="ECO:0000259" key="7">
    <source>
        <dbReference type="SMART" id="SM00790"/>
    </source>
</evidence>
<dbReference type="GO" id="GO:0051539">
    <property type="term" value="F:4 iron, 4 sulfur cluster binding"/>
    <property type="evidence" value="ECO:0007669"/>
    <property type="project" value="UniProtKB-KW"/>
</dbReference>